<protein>
    <submittedName>
        <fullName evidence="1">3331_t:CDS:1</fullName>
    </submittedName>
</protein>
<sequence>MATTFLNDITDDFKELYESKEDYDAIIIAGEEPYIKEFQVHSLILRARSSYFRSAFSANWAERNNDGHLVLKKPNVRALVIEIILKYLYCGMLEFQNQENEIILEVLIAADEFGLQKLINSIEEFLTKICYKLLQSDPIKVIDFIICHNAFDNLKKVYLETFDKNFKVFLQQDPIKTLEKTLHELVQLVRFHQINGEEFMLEVWPYRHLLPDSLIEDIFRCYLVSNAVPKCQSFTVRWGNFKPDTVLINKEIASLLTKWVDRKAVDVIDVKNLKGIRYNFNLIFRSSIDGFSSQTFHQKCNDKGATIVIAKILGSNQLVGGYNPLDWNGNCLYKTTADSFLFSLDLNNLYSAKLGRVTSSSCAVCCKNNYGPTFGDGYDLHAPNNSNNWQCKVSSYPNIEIPKSFTISDYEVFQL</sequence>
<reference evidence="1" key="1">
    <citation type="submission" date="2021-06" db="EMBL/GenBank/DDBJ databases">
        <authorList>
            <person name="Kallberg Y."/>
            <person name="Tangrot J."/>
            <person name="Rosling A."/>
        </authorList>
    </citation>
    <scope>NUCLEOTIDE SEQUENCE</scope>
    <source>
        <strain evidence="1">IL203A</strain>
    </source>
</reference>
<keyword evidence="2" id="KW-1185">Reference proteome</keyword>
<comment type="caution">
    <text evidence="1">The sequence shown here is derived from an EMBL/GenBank/DDBJ whole genome shotgun (WGS) entry which is preliminary data.</text>
</comment>
<proteinExistence type="predicted"/>
<feature type="non-terminal residue" evidence="1">
    <location>
        <position position="415"/>
    </location>
</feature>
<dbReference type="EMBL" id="CAJVPU010008778">
    <property type="protein sequence ID" value="CAG8587717.1"/>
    <property type="molecule type" value="Genomic_DNA"/>
</dbReference>
<organism evidence="1 2">
    <name type="scientific">Dentiscutata heterogama</name>
    <dbReference type="NCBI Taxonomy" id="1316150"/>
    <lineage>
        <taxon>Eukaryota</taxon>
        <taxon>Fungi</taxon>
        <taxon>Fungi incertae sedis</taxon>
        <taxon>Mucoromycota</taxon>
        <taxon>Glomeromycotina</taxon>
        <taxon>Glomeromycetes</taxon>
        <taxon>Diversisporales</taxon>
        <taxon>Gigasporaceae</taxon>
        <taxon>Dentiscutata</taxon>
    </lineage>
</organism>
<dbReference type="Proteomes" id="UP000789702">
    <property type="component" value="Unassembled WGS sequence"/>
</dbReference>
<evidence type="ECO:0000313" key="1">
    <source>
        <dbReference type="EMBL" id="CAG8587717.1"/>
    </source>
</evidence>
<accession>A0ACA9MET6</accession>
<evidence type="ECO:0000313" key="2">
    <source>
        <dbReference type="Proteomes" id="UP000789702"/>
    </source>
</evidence>
<name>A0ACA9MET6_9GLOM</name>
<gene>
    <name evidence="1" type="ORF">DHETER_LOCUS6733</name>
</gene>